<proteinExistence type="predicted"/>
<reference evidence="1 2" key="1">
    <citation type="submission" date="2018-08" db="EMBL/GenBank/DDBJ databases">
        <title>Murine metabolic-syndrome-specific gut microbial biobank.</title>
        <authorList>
            <person name="Liu C."/>
        </authorList>
    </citation>
    <scope>NUCLEOTIDE SEQUENCE [LARGE SCALE GENOMIC DNA]</scope>
    <source>
        <strain evidence="1 2">583</strain>
    </source>
</reference>
<organism evidence="1 2">
    <name type="scientific">Senegalia massiliensis</name>
    <dbReference type="NCBI Taxonomy" id="1720316"/>
    <lineage>
        <taxon>Bacteria</taxon>
        <taxon>Bacillati</taxon>
        <taxon>Bacillota</taxon>
        <taxon>Clostridia</taxon>
        <taxon>Eubacteriales</taxon>
        <taxon>Clostridiaceae</taxon>
        <taxon>Senegalia</taxon>
    </lineage>
</organism>
<accession>A0A845QWJ9</accession>
<keyword evidence="2" id="KW-1185">Reference proteome</keyword>
<sequence>MRKYMIAEADIHSTALRQLGAEVHVMNSLLCYVSFNIKGTKVSYVYNINKKNKYFLQRIKPYPETAGTFSSEDELIKTIKIDIEQFENAANSHHFKEFIEFNKNLNETIRNFEDLYLYYNVPNETIREIQVELNKMQALIKRTRETSQRVYKKKDPDTI</sequence>
<evidence type="ECO:0000313" key="2">
    <source>
        <dbReference type="Proteomes" id="UP000467132"/>
    </source>
</evidence>
<dbReference type="Proteomes" id="UP000467132">
    <property type="component" value="Unassembled WGS sequence"/>
</dbReference>
<dbReference type="OrthoDB" id="2057137at2"/>
<gene>
    <name evidence="1" type="ORF">D3Z33_01565</name>
</gene>
<dbReference type="RefSeq" id="WP_160196048.1">
    <property type="nucleotide sequence ID" value="NZ_QXXA01000003.1"/>
</dbReference>
<dbReference type="AlphaFoldDB" id="A0A845QWJ9"/>
<protein>
    <submittedName>
        <fullName evidence="1">Uncharacterized protein</fullName>
    </submittedName>
</protein>
<dbReference type="EMBL" id="QXXA01000003">
    <property type="protein sequence ID" value="NBI05538.1"/>
    <property type="molecule type" value="Genomic_DNA"/>
</dbReference>
<name>A0A845QWJ9_9CLOT</name>
<evidence type="ECO:0000313" key="1">
    <source>
        <dbReference type="EMBL" id="NBI05538.1"/>
    </source>
</evidence>
<comment type="caution">
    <text evidence="1">The sequence shown here is derived from an EMBL/GenBank/DDBJ whole genome shotgun (WGS) entry which is preliminary data.</text>
</comment>